<evidence type="ECO:0000313" key="2">
    <source>
        <dbReference type="EMBL" id="TKC17070.1"/>
    </source>
</evidence>
<dbReference type="RefSeq" id="WP_136831622.1">
    <property type="nucleotide sequence ID" value="NZ_SWBM01000002.1"/>
</dbReference>
<evidence type="ECO:0000313" key="3">
    <source>
        <dbReference type="Proteomes" id="UP000307756"/>
    </source>
</evidence>
<comment type="caution">
    <text evidence="2">The sequence shown here is derived from an EMBL/GenBank/DDBJ whole genome shotgun (WGS) entry which is preliminary data.</text>
</comment>
<dbReference type="Proteomes" id="UP000307756">
    <property type="component" value="Unassembled WGS sequence"/>
</dbReference>
<organism evidence="2 3">
    <name type="scientific">Robertmurraya kyonggiensis</name>
    <dbReference type="NCBI Taxonomy" id="1037680"/>
    <lineage>
        <taxon>Bacteria</taxon>
        <taxon>Bacillati</taxon>
        <taxon>Bacillota</taxon>
        <taxon>Bacilli</taxon>
        <taxon>Bacillales</taxon>
        <taxon>Bacillaceae</taxon>
        <taxon>Robertmurraya</taxon>
    </lineage>
</organism>
<keyword evidence="1" id="KW-0175">Coiled coil</keyword>
<feature type="coiled-coil region" evidence="1">
    <location>
        <begin position="45"/>
        <end position="72"/>
    </location>
</feature>
<accession>A0A4V5P168</accession>
<evidence type="ECO:0000256" key="1">
    <source>
        <dbReference type="SAM" id="Coils"/>
    </source>
</evidence>
<name>A0A4V5P168_9BACI</name>
<sequence length="233" mass="27418">MQVVVDESLGLPSEVVKGAIIKKARLKNDASLPVVVQKETGGLIAKKLTLEKRSKELEIEEMTELLEQHEEILYVYDAHVINEGWLRRLRTWVYPNRKLFLLDGSDNRAFTIYFLEKLKEKSLEELYRSSPHQNKKFTLTNDSKYQSNYLLLKKLKQKQYYLFENKRQVKIVSGKKQDLLEQFLSLPSREIYIASRNPISHSNNTVKFYELEKHSLPVCSDQTDIYIPQYENM</sequence>
<dbReference type="EMBL" id="SWBM01000002">
    <property type="protein sequence ID" value="TKC17070.1"/>
    <property type="molecule type" value="Genomic_DNA"/>
</dbReference>
<gene>
    <name evidence="2" type="ORF">FA727_13520</name>
</gene>
<proteinExistence type="predicted"/>
<dbReference type="OrthoDB" id="2927611at2"/>
<reference evidence="2 3" key="1">
    <citation type="journal article" date="2011" name="J. Microbiol.">
        <title>Bacillus kyonggiensis sp. nov., isolated from soil of a lettuce field.</title>
        <authorList>
            <person name="Dong K."/>
            <person name="Lee S."/>
        </authorList>
    </citation>
    <scope>NUCLEOTIDE SEQUENCE [LARGE SCALE GENOMIC DNA]</scope>
    <source>
        <strain evidence="2 3">NB22</strain>
    </source>
</reference>
<protein>
    <submittedName>
        <fullName evidence="2">Uncharacterized protein</fullName>
    </submittedName>
</protein>
<keyword evidence="3" id="KW-1185">Reference proteome</keyword>
<dbReference type="AlphaFoldDB" id="A0A4V5P168"/>